<protein>
    <submittedName>
        <fullName evidence="2">Uncharacterized protein</fullName>
    </submittedName>
</protein>
<dbReference type="EMBL" id="MCFH01000035">
    <property type="protein sequence ID" value="ORX46431.1"/>
    <property type="molecule type" value="Genomic_DNA"/>
</dbReference>
<sequence>MKLLNSLIFIIGSISCVLGTPYVDRNKNKDSEKYVTIVHQDKYKPSFNRNSYGNENNKIKPEPIPTSTITFKQRPKTKWARTTSKNKRFHKFTNDKKIYRRSFFAPTMTKVGDKIEPTFGKYVYDSDVPSCVNQKDCQEKNIPDLLVEHLRDKTAFKPSEKYYHKTLSFKPVCTNGICKAPIITELPCMHGNCRVSKENDEDIKHSIGNNINEMEKRANKK</sequence>
<proteinExistence type="predicted"/>
<reference evidence="2 3" key="2">
    <citation type="submission" date="2016-08" db="EMBL/GenBank/DDBJ databases">
        <title>Pervasive Adenine N6-methylation of Active Genes in Fungi.</title>
        <authorList>
            <consortium name="DOE Joint Genome Institute"/>
            <person name="Mondo S.J."/>
            <person name="Dannebaum R.O."/>
            <person name="Kuo R.C."/>
            <person name="Labutti K."/>
            <person name="Haridas S."/>
            <person name="Kuo A."/>
            <person name="Salamov A."/>
            <person name="Ahrendt S.R."/>
            <person name="Lipzen A."/>
            <person name="Sullivan W."/>
            <person name="Andreopoulos W.B."/>
            <person name="Clum A."/>
            <person name="Lindquist E."/>
            <person name="Daum C."/>
            <person name="Ramamoorthy G.K."/>
            <person name="Gryganskyi A."/>
            <person name="Culley D."/>
            <person name="Magnuson J.K."/>
            <person name="James T.Y."/>
            <person name="O'Malley M.A."/>
            <person name="Stajich J.E."/>
            <person name="Spatafora J.W."/>
            <person name="Visel A."/>
            <person name="Grigoriev I.V."/>
        </authorList>
    </citation>
    <scope>NUCLEOTIDE SEQUENCE [LARGE SCALE GENOMIC DNA]</scope>
    <source>
        <strain evidence="3">finn</strain>
    </source>
</reference>
<keyword evidence="3" id="KW-1185">Reference proteome</keyword>
<dbReference type="PROSITE" id="PS51257">
    <property type="entry name" value="PROKAR_LIPOPROTEIN"/>
    <property type="match status" value="1"/>
</dbReference>
<name>A0A1Y1V4F7_9FUNG</name>
<evidence type="ECO:0000313" key="3">
    <source>
        <dbReference type="Proteomes" id="UP000193719"/>
    </source>
</evidence>
<reference evidence="2 3" key="1">
    <citation type="submission" date="2016-08" db="EMBL/GenBank/DDBJ databases">
        <title>Genomes of anaerobic fungi encode conserved fungal cellulosomes for biomass hydrolysis.</title>
        <authorList>
            <consortium name="DOE Joint Genome Institute"/>
            <person name="Haitjema C.H."/>
            <person name="Gilmore S.P."/>
            <person name="Henske J.K."/>
            <person name="Solomon K.V."/>
            <person name="De Groot R."/>
            <person name="Kuo A."/>
            <person name="Mondo S.J."/>
            <person name="Salamov A.A."/>
            <person name="Labutti K."/>
            <person name="Zhao Z."/>
            <person name="Chiniquy J."/>
            <person name="Barry K."/>
            <person name="Brewer H.M."/>
            <person name="Purvine S.O."/>
            <person name="Wright A.T."/>
            <person name="Boxma B."/>
            <person name="Van Alen T."/>
            <person name="Hackstein J.H."/>
            <person name="Baker S.E."/>
            <person name="Grigoriev I.V."/>
            <person name="O'Malley M.A."/>
        </authorList>
    </citation>
    <scope>NUCLEOTIDE SEQUENCE [LARGE SCALE GENOMIC DNA]</scope>
    <source>
        <strain evidence="3">finn</strain>
    </source>
</reference>
<gene>
    <name evidence="2" type="ORF">BCR36DRAFT_585251</name>
</gene>
<accession>A0A1Y1V4F7</accession>
<keyword evidence="1" id="KW-0732">Signal</keyword>
<dbReference type="OrthoDB" id="10457885at2759"/>
<feature type="signal peptide" evidence="1">
    <location>
        <begin position="1"/>
        <end position="19"/>
    </location>
</feature>
<evidence type="ECO:0000313" key="2">
    <source>
        <dbReference type="EMBL" id="ORX46431.1"/>
    </source>
</evidence>
<dbReference type="AlphaFoldDB" id="A0A1Y1V4F7"/>
<dbReference type="Proteomes" id="UP000193719">
    <property type="component" value="Unassembled WGS sequence"/>
</dbReference>
<comment type="caution">
    <text evidence="2">The sequence shown here is derived from an EMBL/GenBank/DDBJ whole genome shotgun (WGS) entry which is preliminary data.</text>
</comment>
<organism evidence="2 3">
    <name type="scientific">Piromyces finnis</name>
    <dbReference type="NCBI Taxonomy" id="1754191"/>
    <lineage>
        <taxon>Eukaryota</taxon>
        <taxon>Fungi</taxon>
        <taxon>Fungi incertae sedis</taxon>
        <taxon>Chytridiomycota</taxon>
        <taxon>Chytridiomycota incertae sedis</taxon>
        <taxon>Neocallimastigomycetes</taxon>
        <taxon>Neocallimastigales</taxon>
        <taxon>Neocallimastigaceae</taxon>
        <taxon>Piromyces</taxon>
    </lineage>
</organism>
<evidence type="ECO:0000256" key="1">
    <source>
        <dbReference type="SAM" id="SignalP"/>
    </source>
</evidence>
<feature type="chain" id="PRO_5012892170" evidence="1">
    <location>
        <begin position="20"/>
        <end position="221"/>
    </location>
</feature>